<reference evidence="2 3" key="1">
    <citation type="submission" date="2017-06" db="EMBL/GenBank/DDBJ databases">
        <title>Ant-infecting Ophiocordyceps genomes reveal a high diversity of potential behavioral manipulation genes and a possible major role for enterotoxins.</title>
        <authorList>
            <person name="De Bekker C."/>
            <person name="Evans H.C."/>
            <person name="Brachmann A."/>
            <person name="Hughes D.P."/>
        </authorList>
    </citation>
    <scope>NUCLEOTIDE SEQUENCE [LARGE SCALE GENOMIC DNA]</scope>
    <source>
        <strain evidence="2 3">1348a</strain>
    </source>
</reference>
<protein>
    <submittedName>
        <fullName evidence="2">Uncharacterized protein</fullName>
    </submittedName>
</protein>
<dbReference type="OrthoDB" id="5154198at2759"/>
<feature type="region of interest" description="Disordered" evidence="1">
    <location>
        <begin position="1"/>
        <end position="163"/>
    </location>
</feature>
<proteinExistence type="predicted"/>
<feature type="compositionally biased region" description="Low complexity" evidence="1">
    <location>
        <begin position="50"/>
        <end position="73"/>
    </location>
</feature>
<comment type="caution">
    <text evidence="2">The sequence shown here is derived from an EMBL/GenBank/DDBJ whole genome shotgun (WGS) entry which is preliminary data.</text>
</comment>
<feature type="compositionally biased region" description="Low complexity" evidence="1">
    <location>
        <begin position="94"/>
        <end position="122"/>
    </location>
</feature>
<organism evidence="2 3">
    <name type="scientific">Ophiocordyceps australis</name>
    <dbReference type="NCBI Taxonomy" id="1399860"/>
    <lineage>
        <taxon>Eukaryota</taxon>
        <taxon>Fungi</taxon>
        <taxon>Dikarya</taxon>
        <taxon>Ascomycota</taxon>
        <taxon>Pezizomycotina</taxon>
        <taxon>Sordariomycetes</taxon>
        <taxon>Hypocreomycetidae</taxon>
        <taxon>Hypocreales</taxon>
        <taxon>Ophiocordycipitaceae</taxon>
        <taxon>Ophiocordyceps</taxon>
    </lineage>
</organism>
<sequence length="163" mass="17053">MPLPLASNDGPLRSHYSYTSTGHGAHADNSSMSMPRYVDSNPRPSKSPRQSGHQSVHSGGSVGDSTGTASSSDYRYGSTGASSYRGSENAYPPSSSWATTSSEHSSSSAYAAADARSYSFSSHEPYRAGGTIPPLKHEPNSSVYSGGPRGSFDSINNYSWSAA</sequence>
<feature type="compositionally biased region" description="Polar residues" evidence="1">
    <location>
        <begin position="153"/>
        <end position="163"/>
    </location>
</feature>
<evidence type="ECO:0000256" key="1">
    <source>
        <dbReference type="SAM" id="MobiDB-lite"/>
    </source>
</evidence>
<dbReference type="EMBL" id="NJEU01000703">
    <property type="protein sequence ID" value="PHH71240.1"/>
    <property type="molecule type" value="Genomic_DNA"/>
</dbReference>
<dbReference type="Proteomes" id="UP000224854">
    <property type="component" value="Unassembled WGS sequence"/>
</dbReference>
<feature type="compositionally biased region" description="Polar residues" evidence="1">
    <location>
        <begin position="16"/>
        <end position="33"/>
    </location>
</feature>
<evidence type="ECO:0000313" key="3">
    <source>
        <dbReference type="Proteomes" id="UP000224854"/>
    </source>
</evidence>
<dbReference type="AlphaFoldDB" id="A0A2C5YUN7"/>
<keyword evidence="3" id="KW-1185">Reference proteome</keyword>
<accession>A0A2C5YUN7</accession>
<evidence type="ECO:0000313" key="2">
    <source>
        <dbReference type="EMBL" id="PHH71240.1"/>
    </source>
</evidence>
<gene>
    <name evidence="2" type="ORF">CDD82_6668</name>
</gene>
<name>A0A2C5YUN7_9HYPO</name>